<keyword evidence="3" id="KW-1185">Reference proteome</keyword>
<evidence type="ECO:0000256" key="1">
    <source>
        <dbReference type="ARBA" id="ARBA00023002"/>
    </source>
</evidence>
<reference evidence="2" key="1">
    <citation type="journal article" date="2023" name="Mol. Phylogenet. Evol.">
        <title>Genome-scale phylogeny and comparative genomics of the fungal order Sordariales.</title>
        <authorList>
            <person name="Hensen N."/>
            <person name="Bonometti L."/>
            <person name="Westerberg I."/>
            <person name="Brannstrom I.O."/>
            <person name="Guillou S."/>
            <person name="Cros-Aarteil S."/>
            <person name="Calhoun S."/>
            <person name="Haridas S."/>
            <person name="Kuo A."/>
            <person name="Mondo S."/>
            <person name="Pangilinan J."/>
            <person name="Riley R."/>
            <person name="LaButti K."/>
            <person name="Andreopoulos B."/>
            <person name="Lipzen A."/>
            <person name="Chen C."/>
            <person name="Yan M."/>
            <person name="Daum C."/>
            <person name="Ng V."/>
            <person name="Clum A."/>
            <person name="Steindorff A."/>
            <person name="Ohm R.A."/>
            <person name="Martin F."/>
            <person name="Silar P."/>
            <person name="Natvig D.O."/>
            <person name="Lalanne C."/>
            <person name="Gautier V."/>
            <person name="Ament-Velasquez S.L."/>
            <person name="Kruys A."/>
            <person name="Hutchinson M.I."/>
            <person name="Powell A.J."/>
            <person name="Barry K."/>
            <person name="Miller A.N."/>
            <person name="Grigoriev I.V."/>
            <person name="Debuchy R."/>
            <person name="Gladieux P."/>
            <person name="Hiltunen Thoren M."/>
            <person name="Johannesson H."/>
        </authorList>
    </citation>
    <scope>NUCLEOTIDE SEQUENCE</scope>
    <source>
        <strain evidence="2">CBS 757.83</strain>
    </source>
</reference>
<dbReference type="GO" id="GO:0016491">
    <property type="term" value="F:oxidoreductase activity"/>
    <property type="evidence" value="ECO:0007669"/>
    <property type="project" value="UniProtKB-KW"/>
</dbReference>
<dbReference type="Gene3D" id="3.40.50.720">
    <property type="entry name" value="NAD(P)-binding Rossmann-like Domain"/>
    <property type="match status" value="1"/>
</dbReference>
<evidence type="ECO:0000313" key="3">
    <source>
        <dbReference type="Proteomes" id="UP001305647"/>
    </source>
</evidence>
<dbReference type="EMBL" id="MU863637">
    <property type="protein sequence ID" value="KAK4101123.1"/>
    <property type="molecule type" value="Genomic_DNA"/>
</dbReference>
<sequence length="362" mass="39769">MAPIESRSLALRPHSSPMRIFAKSQFCTTPQRLTLTPSTSLAGKTAIITGGSAGLGLLAAYHLLSLDLSRMILAVRNPAKGEKAAAELRAKHPRATVEVWELEMSEYDSILAFARRVDGEFSNTSSTAAGGKKRLDIAILNAGMVSTEFSLNKKTGHCEVVQVNYLSTFLLAILLLPVMRDREGKNAGRMSIVNSGGVYMAKLPNRHKRPFLASFDDLAVQPWDVMERYFSTKVLGMLFMVRLLDYLPPADEVVVNLVDPGLCKGTELHRDVKGLFSAIMATAKSLTARELEDGAWTYVDAAVAQGKESHGCFVMDWEICPLHYSVYAPEGPALMDALFEETMTELEFAGVREVLQSLRSKH</sequence>
<protein>
    <submittedName>
        <fullName evidence="2">NAD(P)-binding protein</fullName>
    </submittedName>
</protein>
<dbReference type="Pfam" id="PF00106">
    <property type="entry name" value="adh_short"/>
    <property type="match status" value="1"/>
</dbReference>
<dbReference type="PANTHER" id="PTHR43157">
    <property type="entry name" value="PHOSPHATIDYLINOSITOL-GLYCAN BIOSYNTHESIS CLASS F PROTEIN-RELATED"/>
    <property type="match status" value="1"/>
</dbReference>
<organism evidence="2 3">
    <name type="scientific">Parathielavia hyrcaniae</name>
    <dbReference type="NCBI Taxonomy" id="113614"/>
    <lineage>
        <taxon>Eukaryota</taxon>
        <taxon>Fungi</taxon>
        <taxon>Dikarya</taxon>
        <taxon>Ascomycota</taxon>
        <taxon>Pezizomycotina</taxon>
        <taxon>Sordariomycetes</taxon>
        <taxon>Sordariomycetidae</taxon>
        <taxon>Sordariales</taxon>
        <taxon>Chaetomiaceae</taxon>
        <taxon>Parathielavia</taxon>
    </lineage>
</organism>
<dbReference type="AlphaFoldDB" id="A0AAN6Q0C8"/>
<reference evidence="2" key="2">
    <citation type="submission" date="2023-05" db="EMBL/GenBank/DDBJ databases">
        <authorList>
            <consortium name="Lawrence Berkeley National Laboratory"/>
            <person name="Steindorff A."/>
            <person name="Hensen N."/>
            <person name="Bonometti L."/>
            <person name="Westerberg I."/>
            <person name="Brannstrom I.O."/>
            <person name="Guillou S."/>
            <person name="Cros-Aarteil S."/>
            <person name="Calhoun S."/>
            <person name="Haridas S."/>
            <person name="Kuo A."/>
            <person name="Mondo S."/>
            <person name="Pangilinan J."/>
            <person name="Riley R."/>
            <person name="Labutti K."/>
            <person name="Andreopoulos B."/>
            <person name="Lipzen A."/>
            <person name="Chen C."/>
            <person name="Yanf M."/>
            <person name="Daum C."/>
            <person name="Ng V."/>
            <person name="Clum A."/>
            <person name="Ohm R."/>
            <person name="Martin F."/>
            <person name="Silar P."/>
            <person name="Natvig D."/>
            <person name="Lalanne C."/>
            <person name="Gautier V."/>
            <person name="Ament-Velasquez S.L."/>
            <person name="Kruys A."/>
            <person name="Hutchinson M.I."/>
            <person name="Powell A.J."/>
            <person name="Barry K."/>
            <person name="Miller A.N."/>
            <person name="Grigoriev I.V."/>
            <person name="Debuchy R."/>
            <person name="Gladieux P."/>
            <person name="Thoren M.H."/>
            <person name="Johannesson H."/>
        </authorList>
    </citation>
    <scope>NUCLEOTIDE SEQUENCE</scope>
    <source>
        <strain evidence="2">CBS 757.83</strain>
    </source>
</reference>
<comment type="caution">
    <text evidence="2">The sequence shown here is derived from an EMBL/GenBank/DDBJ whole genome shotgun (WGS) entry which is preliminary data.</text>
</comment>
<dbReference type="PANTHER" id="PTHR43157:SF31">
    <property type="entry name" value="PHOSPHATIDYLINOSITOL-GLYCAN BIOSYNTHESIS CLASS F PROTEIN"/>
    <property type="match status" value="1"/>
</dbReference>
<dbReference type="InterPro" id="IPR002347">
    <property type="entry name" value="SDR_fam"/>
</dbReference>
<dbReference type="PRINTS" id="PR00081">
    <property type="entry name" value="GDHRDH"/>
</dbReference>
<dbReference type="SUPFAM" id="SSF51735">
    <property type="entry name" value="NAD(P)-binding Rossmann-fold domains"/>
    <property type="match status" value="1"/>
</dbReference>
<proteinExistence type="predicted"/>
<evidence type="ECO:0000313" key="2">
    <source>
        <dbReference type="EMBL" id="KAK4101123.1"/>
    </source>
</evidence>
<keyword evidence="1" id="KW-0560">Oxidoreductase</keyword>
<name>A0AAN6Q0C8_9PEZI</name>
<dbReference type="InterPro" id="IPR036291">
    <property type="entry name" value="NAD(P)-bd_dom_sf"/>
</dbReference>
<accession>A0AAN6Q0C8</accession>
<dbReference type="Proteomes" id="UP001305647">
    <property type="component" value="Unassembled WGS sequence"/>
</dbReference>
<gene>
    <name evidence="2" type="ORF">N658DRAFT_524309</name>
</gene>